<evidence type="ECO:0000313" key="1">
    <source>
        <dbReference type="EMBL" id="KAJ3604419.1"/>
    </source>
</evidence>
<proteinExistence type="predicted"/>
<organism evidence="1 2">
    <name type="scientific">Muraenolepis orangiensis</name>
    <name type="common">Patagonian moray cod</name>
    <dbReference type="NCBI Taxonomy" id="630683"/>
    <lineage>
        <taxon>Eukaryota</taxon>
        <taxon>Metazoa</taxon>
        <taxon>Chordata</taxon>
        <taxon>Craniata</taxon>
        <taxon>Vertebrata</taxon>
        <taxon>Euteleostomi</taxon>
        <taxon>Actinopterygii</taxon>
        <taxon>Neopterygii</taxon>
        <taxon>Teleostei</taxon>
        <taxon>Neoteleostei</taxon>
        <taxon>Acanthomorphata</taxon>
        <taxon>Zeiogadaria</taxon>
        <taxon>Gadariae</taxon>
        <taxon>Gadiformes</taxon>
        <taxon>Muraenolepidoidei</taxon>
        <taxon>Muraenolepididae</taxon>
        <taxon>Muraenolepis</taxon>
    </lineage>
</organism>
<evidence type="ECO:0000313" key="2">
    <source>
        <dbReference type="Proteomes" id="UP001148018"/>
    </source>
</evidence>
<protein>
    <submittedName>
        <fullName evidence="1">Uncharacterized protein</fullName>
    </submittedName>
</protein>
<dbReference type="EMBL" id="JANIIK010000044">
    <property type="protein sequence ID" value="KAJ3604419.1"/>
    <property type="molecule type" value="Genomic_DNA"/>
</dbReference>
<accession>A0A9Q0IMW7</accession>
<sequence length="100" mass="10934">MGHRGVTAGSPLFGLDAYFPGDLDIFLLLNTSGMRGLGGRYSVRRLRRSRVKYRSDLRCDSELSENTTLDISIPAPWGATGTDLQYAWASDTPGLAIRQG</sequence>
<dbReference type="Proteomes" id="UP001148018">
    <property type="component" value="Unassembled WGS sequence"/>
</dbReference>
<keyword evidence="2" id="KW-1185">Reference proteome</keyword>
<dbReference type="AlphaFoldDB" id="A0A9Q0IMW7"/>
<reference evidence="1" key="1">
    <citation type="submission" date="2022-07" db="EMBL/GenBank/DDBJ databases">
        <title>Chromosome-level genome of Muraenolepis orangiensis.</title>
        <authorList>
            <person name="Kim J."/>
        </authorList>
    </citation>
    <scope>NUCLEOTIDE SEQUENCE</scope>
    <source>
        <strain evidence="1">KU_S4_2022</strain>
        <tissue evidence="1">Muscle</tissue>
    </source>
</reference>
<comment type="caution">
    <text evidence="1">The sequence shown here is derived from an EMBL/GenBank/DDBJ whole genome shotgun (WGS) entry which is preliminary data.</text>
</comment>
<gene>
    <name evidence="1" type="ORF">NHX12_029160</name>
</gene>
<name>A0A9Q0IMW7_9TELE</name>